<dbReference type="RefSeq" id="WP_101627838.1">
    <property type="nucleotide sequence ID" value="NZ_PKKJ01000002.1"/>
</dbReference>
<evidence type="ECO:0000256" key="3">
    <source>
        <dbReference type="SAM" id="SignalP"/>
    </source>
</evidence>
<keyword evidence="3" id="KW-0732">Signal</keyword>
<evidence type="ECO:0000313" key="6">
    <source>
        <dbReference type="EMBL" id="PKY66626.1"/>
    </source>
</evidence>
<feature type="domain" description="Predicted membrane protein YciQ-like C-terminal" evidence="5">
    <location>
        <begin position="461"/>
        <end position="519"/>
    </location>
</feature>
<evidence type="ECO:0000259" key="4">
    <source>
        <dbReference type="Pfam" id="PF09972"/>
    </source>
</evidence>
<dbReference type="InterPro" id="IPR048389">
    <property type="entry name" value="YciQ-like_C"/>
</dbReference>
<evidence type="ECO:0000259" key="5">
    <source>
        <dbReference type="Pfam" id="PF20990"/>
    </source>
</evidence>
<feature type="signal peptide" evidence="3">
    <location>
        <begin position="1"/>
        <end position="22"/>
    </location>
</feature>
<dbReference type="OrthoDB" id="46834at2"/>
<dbReference type="Pfam" id="PF20990">
    <property type="entry name" value="DUF2207_C"/>
    <property type="match status" value="1"/>
</dbReference>
<evidence type="ECO:0000256" key="2">
    <source>
        <dbReference type="SAM" id="Phobius"/>
    </source>
</evidence>
<feature type="domain" description="DUF2207" evidence="4">
    <location>
        <begin position="26"/>
        <end position="182"/>
    </location>
</feature>
<dbReference type="AlphaFoldDB" id="A0A2I1I665"/>
<feature type="region of interest" description="Disordered" evidence="1">
    <location>
        <begin position="557"/>
        <end position="588"/>
    </location>
</feature>
<feature type="transmembrane region" description="Helical" evidence="2">
    <location>
        <begin position="283"/>
        <end position="303"/>
    </location>
</feature>
<evidence type="ECO:0008006" key="8">
    <source>
        <dbReference type="Google" id="ProtNLM"/>
    </source>
</evidence>
<dbReference type="Pfam" id="PF09972">
    <property type="entry name" value="DUF2207"/>
    <property type="match status" value="1"/>
</dbReference>
<comment type="caution">
    <text evidence="6">The sequence shown here is derived from an EMBL/GenBank/DDBJ whole genome shotgun (WGS) entry which is preliminary data.</text>
</comment>
<evidence type="ECO:0000256" key="1">
    <source>
        <dbReference type="SAM" id="MobiDB-lite"/>
    </source>
</evidence>
<accession>A0A2I1I665</accession>
<reference evidence="6 7" key="1">
    <citation type="submission" date="2017-12" db="EMBL/GenBank/DDBJ databases">
        <title>Phylogenetic diversity of female urinary microbiome.</title>
        <authorList>
            <person name="Thomas-White K."/>
            <person name="Wolfe A.J."/>
        </authorList>
    </citation>
    <scope>NUCLEOTIDE SEQUENCE [LARGE SCALE GENOMIC DNA]</scope>
    <source>
        <strain evidence="6 7">UMB0250</strain>
    </source>
</reference>
<feature type="chain" id="PRO_5014143224" description="DUF2207 domain-containing protein" evidence="3">
    <location>
        <begin position="23"/>
        <end position="588"/>
    </location>
</feature>
<protein>
    <recommendedName>
        <fullName evidence="8">DUF2207 domain-containing protein</fullName>
    </recommendedName>
</protein>
<dbReference type="Proteomes" id="UP000234545">
    <property type="component" value="Unassembled WGS sequence"/>
</dbReference>
<dbReference type="InterPro" id="IPR018702">
    <property type="entry name" value="DUF2207"/>
</dbReference>
<sequence length="588" mass="65226">MKKFLASIFVAIILVFSINCYASSDEIKSIDIKATLMDDGSLMISEVWRARAGSGTEFFIPKSNMRDIVITDFKVSDESGSYETVGNWDVDWTFGEKARKCGLHATPDGVELCFGKSDLNKDKTYTLTYKMNRAAQSFDDMDGFNIRFVNDQMDPAPEKVSFELSLANGEINESNARVWGFGSDAPIVFEGGKVIVHEINDFGPENHLTVLFGLDKNIIHPISTGSGSFEDLKNTALEGSDYNNREEDIEAEDANHNNNEDDFYYPEYNGNFITRFIGTANPIAIPVIFIFLLSIISMIVSGVKKSMINSENSLPRDVNYWRDLPMNGNILLNSGIYSVNENLSVTNVVAAYFLKWIKDGNLELIKEKFTKGLIFKRDVFEDCFKIIKVPQTNDVMEEQLYKLITSASGDDLVLRNDELTRAFNRGSVAENFVKNYNKNANSAAENLNLLYKKLGFLFSSYDVFTEQGRGEAIKQKGFIKFLKDFTLINEREAVEVALWDEYLVLATLFGLGEKVLEKFKSLDPSYTYAGYTSLDPVLMYHVVNNVGTSVNHAYQSNRSSSASHGGGGSMSSGGGGGFSGGGSGGGGR</sequence>
<proteinExistence type="predicted"/>
<dbReference type="EMBL" id="PKKJ01000002">
    <property type="protein sequence ID" value="PKY66626.1"/>
    <property type="molecule type" value="Genomic_DNA"/>
</dbReference>
<evidence type="ECO:0000313" key="7">
    <source>
        <dbReference type="Proteomes" id="UP000234545"/>
    </source>
</evidence>
<organism evidence="6 7">
    <name type="scientific">Schaalia turicensis</name>
    <dbReference type="NCBI Taxonomy" id="131111"/>
    <lineage>
        <taxon>Bacteria</taxon>
        <taxon>Bacillati</taxon>
        <taxon>Actinomycetota</taxon>
        <taxon>Actinomycetes</taxon>
        <taxon>Actinomycetales</taxon>
        <taxon>Actinomycetaceae</taxon>
        <taxon>Schaalia</taxon>
    </lineage>
</organism>
<keyword evidence="2" id="KW-1133">Transmembrane helix</keyword>
<feature type="compositionally biased region" description="Gly residues" evidence="1">
    <location>
        <begin position="564"/>
        <end position="588"/>
    </location>
</feature>
<gene>
    <name evidence="6" type="ORF">CYJ25_03610</name>
</gene>
<keyword evidence="2" id="KW-0812">Transmembrane</keyword>
<keyword evidence="2" id="KW-0472">Membrane</keyword>
<name>A0A2I1I665_9ACTO</name>